<name>A0ABS0L5D7_9BACT</name>
<keyword evidence="5 6" id="KW-0378">Hydrolase</keyword>
<feature type="domain" description="Peptidase S26" evidence="8">
    <location>
        <begin position="328"/>
        <end position="366"/>
    </location>
</feature>
<evidence type="ECO:0000313" key="10">
    <source>
        <dbReference type="Proteomes" id="UP000601099"/>
    </source>
</evidence>
<dbReference type="SUPFAM" id="SSF51306">
    <property type="entry name" value="LexA/Signal peptidase"/>
    <property type="match status" value="2"/>
</dbReference>
<dbReference type="InterPro" id="IPR036286">
    <property type="entry name" value="LexA/Signal_pep-like_sf"/>
</dbReference>
<dbReference type="GO" id="GO:0009003">
    <property type="term" value="F:signal peptidase activity"/>
    <property type="evidence" value="ECO:0007669"/>
    <property type="project" value="UniProtKB-EC"/>
</dbReference>
<reference evidence="9 10" key="1">
    <citation type="submission" date="2020-11" db="EMBL/GenBank/DDBJ databases">
        <title>Hymenobacter sp.</title>
        <authorList>
            <person name="Kim M.K."/>
        </authorList>
    </citation>
    <scope>NUCLEOTIDE SEQUENCE [LARGE SCALE GENOMIC DNA]</scope>
    <source>
        <strain evidence="9 10">BT594</strain>
    </source>
</reference>
<feature type="region of interest" description="Disordered" evidence="7">
    <location>
        <begin position="1"/>
        <end position="20"/>
    </location>
</feature>
<dbReference type="NCBIfam" id="TIGR02227">
    <property type="entry name" value="sigpep_I_bact"/>
    <property type="match status" value="2"/>
</dbReference>
<feature type="domain" description="Peptidase S26" evidence="8">
    <location>
        <begin position="24"/>
        <end position="169"/>
    </location>
</feature>
<dbReference type="Proteomes" id="UP000601099">
    <property type="component" value="Unassembled WGS sequence"/>
</dbReference>
<keyword evidence="6" id="KW-0645">Protease</keyword>
<evidence type="ECO:0000313" key="9">
    <source>
        <dbReference type="EMBL" id="MBG8555350.1"/>
    </source>
</evidence>
<dbReference type="InterPro" id="IPR019758">
    <property type="entry name" value="Pept_S26A_signal_pept_1_CS"/>
</dbReference>
<proteinExistence type="inferred from homology"/>
<protein>
    <recommendedName>
        <fullName evidence="4 6">Signal peptidase I</fullName>
        <ecNumber evidence="3 6">3.4.21.89</ecNumber>
    </recommendedName>
</protein>
<evidence type="ECO:0000256" key="7">
    <source>
        <dbReference type="SAM" id="MobiDB-lite"/>
    </source>
</evidence>
<evidence type="ECO:0000256" key="2">
    <source>
        <dbReference type="ARBA" id="ARBA00009370"/>
    </source>
</evidence>
<dbReference type="Gene3D" id="2.10.109.10">
    <property type="entry name" value="Umud Fragment, subunit A"/>
    <property type="match status" value="2"/>
</dbReference>
<dbReference type="PRINTS" id="PR00727">
    <property type="entry name" value="LEADERPTASE"/>
</dbReference>
<organism evidence="9 10">
    <name type="scientific">Hymenobacter guriensis</name>
    <dbReference type="NCBI Taxonomy" id="2793065"/>
    <lineage>
        <taxon>Bacteria</taxon>
        <taxon>Pseudomonadati</taxon>
        <taxon>Bacteroidota</taxon>
        <taxon>Cytophagia</taxon>
        <taxon>Cytophagales</taxon>
        <taxon>Hymenobacteraceae</taxon>
        <taxon>Hymenobacter</taxon>
    </lineage>
</organism>
<evidence type="ECO:0000256" key="5">
    <source>
        <dbReference type="ARBA" id="ARBA00022801"/>
    </source>
</evidence>
<evidence type="ECO:0000256" key="4">
    <source>
        <dbReference type="ARBA" id="ARBA00019232"/>
    </source>
</evidence>
<dbReference type="InterPro" id="IPR019533">
    <property type="entry name" value="Peptidase_S26"/>
</dbReference>
<dbReference type="InterPro" id="IPR000223">
    <property type="entry name" value="Pept_S26A_signal_pept_1"/>
</dbReference>
<dbReference type="Pfam" id="PF10502">
    <property type="entry name" value="Peptidase_S26"/>
    <property type="match status" value="2"/>
</dbReference>
<comment type="subcellular location">
    <subcellularLocation>
        <location evidence="6">Membrane</location>
        <topology evidence="6">Single-pass type II membrane protein</topology>
    </subcellularLocation>
</comment>
<dbReference type="PROSITE" id="PS00761">
    <property type="entry name" value="SPASE_I_3"/>
    <property type="match status" value="1"/>
</dbReference>
<evidence type="ECO:0000256" key="1">
    <source>
        <dbReference type="ARBA" id="ARBA00000677"/>
    </source>
</evidence>
<dbReference type="CDD" id="cd06530">
    <property type="entry name" value="S26_SPase_I"/>
    <property type="match status" value="2"/>
</dbReference>
<evidence type="ECO:0000256" key="3">
    <source>
        <dbReference type="ARBA" id="ARBA00013208"/>
    </source>
</evidence>
<dbReference type="RefSeq" id="WP_196956369.1">
    <property type="nucleotide sequence ID" value="NZ_JADWYK010000012.1"/>
</dbReference>
<comment type="caution">
    <text evidence="9">The sequence shown here is derived from an EMBL/GenBank/DDBJ whole genome shotgun (WGS) entry which is preliminary data.</text>
</comment>
<accession>A0ABS0L5D7</accession>
<evidence type="ECO:0000259" key="8">
    <source>
        <dbReference type="Pfam" id="PF10502"/>
    </source>
</evidence>
<sequence>MAVKFWDKRPETETAPKKPKSVAREWGDAILFAVVAATLIRWATFEAYTIPTPSMENSLLVGDYLFVSKLHYGPRTPQTPLQVPLTHQTIWGTNIPSYSDAIQLTSHRLPGFSEVKRNDVVVFNVPFEKQHPADLRTNYIKRCIGIPGDQIEVRQAQAYINGKPATNPPHLQTSYSLYTDAPVRPEIFREQGIVEYDAANGVPMPGYAGDTVFYSPVHMTTEAADFLRKQPFVKRLVEQRLPAGVPDPAVFPNSVDFPAAAPLSATTRPWNADNYGPLQIPKEGQTVQISPENAGIYFKIIGQYEHVPGISWQNGTIYQNGQALTSYTFKQDYYFMMGDNRHNSQDSRFWGFVPADHIVGKAVLIWLSVDPNAPSFFSKIRWSRLFHLID</sequence>
<dbReference type="EC" id="3.4.21.89" evidence="3 6"/>
<evidence type="ECO:0000256" key="6">
    <source>
        <dbReference type="RuleBase" id="RU362042"/>
    </source>
</evidence>
<keyword evidence="10" id="KW-1185">Reference proteome</keyword>
<comment type="catalytic activity">
    <reaction evidence="1 6">
        <text>Cleavage of hydrophobic, N-terminal signal or leader sequences from secreted and periplasmic proteins.</text>
        <dbReference type="EC" id="3.4.21.89"/>
    </reaction>
</comment>
<dbReference type="PANTHER" id="PTHR43390">
    <property type="entry name" value="SIGNAL PEPTIDASE I"/>
    <property type="match status" value="1"/>
</dbReference>
<dbReference type="PANTHER" id="PTHR43390:SF1">
    <property type="entry name" value="CHLOROPLAST PROCESSING PEPTIDASE"/>
    <property type="match status" value="1"/>
</dbReference>
<dbReference type="EMBL" id="JADWYK010000012">
    <property type="protein sequence ID" value="MBG8555350.1"/>
    <property type="molecule type" value="Genomic_DNA"/>
</dbReference>
<comment type="similarity">
    <text evidence="2 6">Belongs to the peptidase S26 family.</text>
</comment>
<gene>
    <name evidence="9" type="primary">lepB</name>
    <name evidence="9" type="ORF">I5L79_17500</name>
</gene>